<evidence type="ECO:0000313" key="3">
    <source>
        <dbReference type="Proteomes" id="UP001267638"/>
    </source>
</evidence>
<proteinExistence type="predicted"/>
<dbReference type="GO" id="GO:0008168">
    <property type="term" value="F:methyltransferase activity"/>
    <property type="evidence" value="ECO:0007669"/>
    <property type="project" value="UniProtKB-KW"/>
</dbReference>
<dbReference type="InterPro" id="IPR029063">
    <property type="entry name" value="SAM-dependent_MTases_sf"/>
</dbReference>
<name>A0ABU1WW76_SPHXE</name>
<sequence length="275" mass="30362">MGVDFLPDHIDHARAVAAAAGLDNIYFSDGDFVQLASDWPEKFGRFDYVTLHGVYSWISAPVRAALVNCLAHATAPGALVYVAYNGQPGWLGSMPFRHITRLMRETSDQPSTDVLRQSIEIFDRMAAGGASTFQILPGLKARVAAVKKQSPNYVIHEFMHEGWHPFWASEVAAELDRAGLGFVGTATIAETLLPTGLPPALRQMIEEQSVDSLRQDIQDFIINQSFRRDIFRHRRDDASATHSQQGRDMDALGQMQLHLLTSPQGAALDVKTSFA</sequence>
<feature type="domain" description="Methyltransferase regulatory" evidence="1">
    <location>
        <begin position="151"/>
        <end position="232"/>
    </location>
</feature>
<dbReference type="GO" id="GO:0032259">
    <property type="term" value="P:methylation"/>
    <property type="evidence" value="ECO:0007669"/>
    <property type="project" value="UniProtKB-KW"/>
</dbReference>
<dbReference type="EMBL" id="JAVDWV010000002">
    <property type="protein sequence ID" value="MDR7153566.1"/>
    <property type="molecule type" value="Genomic_DNA"/>
</dbReference>
<dbReference type="Proteomes" id="UP001267638">
    <property type="component" value="Unassembled WGS sequence"/>
</dbReference>
<organism evidence="2 3">
    <name type="scientific">Sphingobium xenophagum</name>
    <dbReference type="NCBI Taxonomy" id="121428"/>
    <lineage>
        <taxon>Bacteria</taxon>
        <taxon>Pseudomonadati</taxon>
        <taxon>Pseudomonadota</taxon>
        <taxon>Alphaproteobacteria</taxon>
        <taxon>Sphingomonadales</taxon>
        <taxon>Sphingomonadaceae</taxon>
        <taxon>Sphingobium</taxon>
    </lineage>
</organism>
<dbReference type="Pfam" id="PF10119">
    <property type="entry name" value="MethyTransf_Reg"/>
    <property type="match status" value="1"/>
</dbReference>
<evidence type="ECO:0000313" key="2">
    <source>
        <dbReference type="EMBL" id="MDR7153566.1"/>
    </source>
</evidence>
<accession>A0ABU1WW76</accession>
<dbReference type="CDD" id="cd02440">
    <property type="entry name" value="AdoMet_MTases"/>
    <property type="match status" value="1"/>
</dbReference>
<keyword evidence="2" id="KW-0808">Transferase</keyword>
<keyword evidence="2" id="KW-0489">Methyltransferase</keyword>
<comment type="caution">
    <text evidence="2">The sequence shown here is derived from an EMBL/GenBank/DDBJ whole genome shotgun (WGS) entry which is preliminary data.</text>
</comment>
<protein>
    <submittedName>
        <fullName evidence="2">SAM-dependent methyltransferase</fullName>
    </submittedName>
</protein>
<reference evidence="2 3" key="1">
    <citation type="submission" date="2023-07" db="EMBL/GenBank/DDBJ databases">
        <title>Sorghum-associated microbial communities from plants grown in Nebraska, USA.</title>
        <authorList>
            <person name="Schachtman D."/>
        </authorList>
    </citation>
    <scope>NUCLEOTIDE SEQUENCE [LARGE SCALE GENOMIC DNA]</scope>
    <source>
        <strain evidence="2 3">4256</strain>
    </source>
</reference>
<dbReference type="Gene3D" id="3.40.50.150">
    <property type="entry name" value="Vaccinia Virus protein VP39"/>
    <property type="match status" value="1"/>
</dbReference>
<dbReference type="InterPro" id="IPR018773">
    <property type="entry name" value="MeTrfase_reg_dom_prd"/>
</dbReference>
<gene>
    <name evidence="2" type="ORF">J2W40_000363</name>
</gene>
<keyword evidence="3" id="KW-1185">Reference proteome</keyword>
<dbReference type="SUPFAM" id="SSF53335">
    <property type="entry name" value="S-adenosyl-L-methionine-dependent methyltransferases"/>
    <property type="match status" value="1"/>
</dbReference>
<dbReference type="RefSeq" id="WP_310221572.1">
    <property type="nucleotide sequence ID" value="NZ_JAVDWV010000002.1"/>
</dbReference>
<evidence type="ECO:0000259" key="1">
    <source>
        <dbReference type="Pfam" id="PF10119"/>
    </source>
</evidence>